<protein>
    <submittedName>
        <fullName evidence="1">Uncharacterized protein</fullName>
    </submittedName>
</protein>
<organism evidence="1 2">
    <name type="scientific">Zizania palustris</name>
    <name type="common">Northern wild rice</name>
    <dbReference type="NCBI Taxonomy" id="103762"/>
    <lineage>
        <taxon>Eukaryota</taxon>
        <taxon>Viridiplantae</taxon>
        <taxon>Streptophyta</taxon>
        <taxon>Embryophyta</taxon>
        <taxon>Tracheophyta</taxon>
        <taxon>Spermatophyta</taxon>
        <taxon>Magnoliopsida</taxon>
        <taxon>Liliopsida</taxon>
        <taxon>Poales</taxon>
        <taxon>Poaceae</taxon>
        <taxon>BOP clade</taxon>
        <taxon>Oryzoideae</taxon>
        <taxon>Oryzeae</taxon>
        <taxon>Zizaniinae</taxon>
        <taxon>Zizania</taxon>
    </lineage>
</organism>
<dbReference type="EMBL" id="JAAALK010000283">
    <property type="protein sequence ID" value="KAG8076884.1"/>
    <property type="molecule type" value="Genomic_DNA"/>
</dbReference>
<dbReference type="AlphaFoldDB" id="A0A8J5TDF0"/>
<accession>A0A8J5TDF0</accession>
<sequence length="106" mass="11696">MNTGVKICEDIPHASHLILLGGPQWQNAKNLALLSCRQGQFPSDCLLETFLPNCRLEVCRLDVLPPICRLDLVPPGCFLDTVPLGGLRRSSVEAVAGSRRRHYFGL</sequence>
<comment type="caution">
    <text evidence="1">The sequence shown here is derived from an EMBL/GenBank/DDBJ whole genome shotgun (WGS) entry which is preliminary data.</text>
</comment>
<name>A0A8J5TDF0_ZIZPA</name>
<dbReference type="OrthoDB" id="6161073at2759"/>
<keyword evidence="2" id="KW-1185">Reference proteome</keyword>
<gene>
    <name evidence="1" type="ORF">GUJ93_ZPchr0006g41774</name>
</gene>
<evidence type="ECO:0000313" key="1">
    <source>
        <dbReference type="EMBL" id="KAG8076884.1"/>
    </source>
</evidence>
<reference evidence="1" key="1">
    <citation type="journal article" date="2021" name="bioRxiv">
        <title>Whole Genome Assembly and Annotation of Northern Wild Rice, Zizania palustris L., Supports a Whole Genome Duplication in the Zizania Genus.</title>
        <authorList>
            <person name="Haas M."/>
            <person name="Kono T."/>
            <person name="Macchietto M."/>
            <person name="Millas R."/>
            <person name="McGilp L."/>
            <person name="Shao M."/>
            <person name="Duquette J."/>
            <person name="Hirsch C.N."/>
            <person name="Kimball J."/>
        </authorList>
    </citation>
    <scope>NUCLEOTIDE SEQUENCE</scope>
    <source>
        <tissue evidence="1">Fresh leaf tissue</tissue>
    </source>
</reference>
<evidence type="ECO:0000313" key="2">
    <source>
        <dbReference type="Proteomes" id="UP000729402"/>
    </source>
</evidence>
<reference evidence="1" key="2">
    <citation type="submission" date="2021-02" db="EMBL/GenBank/DDBJ databases">
        <authorList>
            <person name="Kimball J.A."/>
            <person name="Haas M.W."/>
            <person name="Macchietto M."/>
            <person name="Kono T."/>
            <person name="Duquette J."/>
            <person name="Shao M."/>
        </authorList>
    </citation>
    <scope>NUCLEOTIDE SEQUENCE</scope>
    <source>
        <tissue evidence="1">Fresh leaf tissue</tissue>
    </source>
</reference>
<proteinExistence type="predicted"/>
<dbReference type="Proteomes" id="UP000729402">
    <property type="component" value="Unassembled WGS sequence"/>
</dbReference>